<keyword evidence="3" id="KW-0804">Transcription</keyword>
<dbReference type="Proteomes" id="UP001216390">
    <property type="component" value="Chromosome"/>
</dbReference>
<dbReference type="KEGG" id="ima:PO878_17355"/>
<feature type="domain" description="HTH tetR-type" evidence="5">
    <location>
        <begin position="12"/>
        <end position="72"/>
    </location>
</feature>
<evidence type="ECO:0000259" key="5">
    <source>
        <dbReference type="PROSITE" id="PS50977"/>
    </source>
</evidence>
<dbReference type="Pfam" id="PF16859">
    <property type="entry name" value="TetR_C_11"/>
    <property type="match status" value="1"/>
</dbReference>
<name>A0AAE9Y660_9ACTN</name>
<dbReference type="Gene3D" id="1.10.357.10">
    <property type="entry name" value="Tetracycline Repressor, domain 2"/>
    <property type="match status" value="1"/>
</dbReference>
<evidence type="ECO:0000256" key="4">
    <source>
        <dbReference type="PROSITE-ProRule" id="PRU00335"/>
    </source>
</evidence>
<dbReference type="SUPFAM" id="SSF46689">
    <property type="entry name" value="Homeodomain-like"/>
    <property type="match status" value="1"/>
</dbReference>
<sequence length="202" mass="22131">MSDGPSVDPRVARTRHDVLAAARAVLLDEGWERVTLARVAERSGYARTTLYRHWPQRLDLLRDLIREEGRLTHTAKTGDLRADLVAELEAFRVALTTTGFGSVFIAIGQQAGDDPEFADLNREMRAEGGRVLHGIVADGVQRGELASDLRPDAAIPQLVGPVLFRHLFEPDDVLDSEFVLSVVDWFLAAAREGEPVSPAPSG</sequence>
<dbReference type="InterPro" id="IPR050109">
    <property type="entry name" value="HTH-type_TetR-like_transc_reg"/>
</dbReference>
<dbReference type="InterPro" id="IPR011075">
    <property type="entry name" value="TetR_C"/>
</dbReference>
<dbReference type="PANTHER" id="PTHR30055:SF148">
    <property type="entry name" value="TETR-FAMILY TRANSCRIPTIONAL REGULATOR"/>
    <property type="match status" value="1"/>
</dbReference>
<dbReference type="Gene3D" id="1.10.10.60">
    <property type="entry name" value="Homeodomain-like"/>
    <property type="match status" value="1"/>
</dbReference>
<dbReference type="InterPro" id="IPR036271">
    <property type="entry name" value="Tet_transcr_reg_TetR-rel_C_sf"/>
</dbReference>
<gene>
    <name evidence="6" type="ORF">PO878_17355</name>
</gene>
<dbReference type="AlphaFoldDB" id="A0AAE9Y660"/>
<evidence type="ECO:0000256" key="3">
    <source>
        <dbReference type="ARBA" id="ARBA00023163"/>
    </source>
</evidence>
<dbReference type="InterPro" id="IPR001647">
    <property type="entry name" value="HTH_TetR"/>
</dbReference>
<proteinExistence type="predicted"/>
<dbReference type="PANTHER" id="PTHR30055">
    <property type="entry name" value="HTH-TYPE TRANSCRIPTIONAL REGULATOR RUTR"/>
    <property type="match status" value="1"/>
</dbReference>
<dbReference type="EMBL" id="CP116942">
    <property type="protein sequence ID" value="WCO66271.1"/>
    <property type="molecule type" value="Genomic_DNA"/>
</dbReference>
<keyword evidence="2 4" id="KW-0238">DNA-binding</keyword>
<dbReference type="GO" id="GO:0003700">
    <property type="term" value="F:DNA-binding transcription factor activity"/>
    <property type="evidence" value="ECO:0007669"/>
    <property type="project" value="TreeGrafter"/>
</dbReference>
<dbReference type="SUPFAM" id="SSF48498">
    <property type="entry name" value="Tetracyclin repressor-like, C-terminal domain"/>
    <property type="match status" value="1"/>
</dbReference>
<evidence type="ECO:0000313" key="7">
    <source>
        <dbReference type="Proteomes" id="UP001216390"/>
    </source>
</evidence>
<evidence type="ECO:0000256" key="1">
    <source>
        <dbReference type="ARBA" id="ARBA00023015"/>
    </source>
</evidence>
<dbReference type="RefSeq" id="WP_272735794.1">
    <property type="nucleotide sequence ID" value="NZ_CP116942.1"/>
</dbReference>
<reference evidence="6" key="1">
    <citation type="submission" date="2023-01" db="EMBL/GenBank/DDBJ databases">
        <title>The diversity of Class Acidimicrobiia in South China Sea sediment environments and the proposal of Iamia marina sp. nov., a novel species of the genus Iamia.</title>
        <authorList>
            <person name="He Y."/>
            <person name="Tian X."/>
        </authorList>
    </citation>
    <scope>NUCLEOTIDE SEQUENCE</scope>
    <source>
        <strain evidence="6">DSM 19957</strain>
    </source>
</reference>
<keyword evidence="1" id="KW-0805">Transcription regulation</keyword>
<dbReference type="Pfam" id="PF00440">
    <property type="entry name" value="TetR_N"/>
    <property type="match status" value="1"/>
</dbReference>
<evidence type="ECO:0000256" key="2">
    <source>
        <dbReference type="ARBA" id="ARBA00023125"/>
    </source>
</evidence>
<dbReference type="GO" id="GO:0000976">
    <property type="term" value="F:transcription cis-regulatory region binding"/>
    <property type="evidence" value="ECO:0007669"/>
    <property type="project" value="TreeGrafter"/>
</dbReference>
<feature type="DNA-binding region" description="H-T-H motif" evidence="4">
    <location>
        <begin position="35"/>
        <end position="54"/>
    </location>
</feature>
<dbReference type="InterPro" id="IPR009057">
    <property type="entry name" value="Homeodomain-like_sf"/>
</dbReference>
<dbReference type="PRINTS" id="PR00455">
    <property type="entry name" value="HTHTETR"/>
</dbReference>
<organism evidence="6 7">
    <name type="scientific">Iamia majanohamensis</name>
    <dbReference type="NCBI Taxonomy" id="467976"/>
    <lineage>
        <taxon>Bacteria</taxon>
        <taxon>Bacillati</taxon>
        <taxon>Actinomycetota</taxon>
        <taxon>Acidimicrobiia</taxon>
        <taxon>Acidimicrobiales</taxon>
        <taxon>Iamiaceae</taxon>
        <taxon>Iamia</taxon>
    </lineage>
</organism>
<keyword evidence="7" id="KW-1185">Reference proteome</keyword>
<protein>
    <submittedName>
        <fullName evidence="6">TetR/AcrR family transcriptional regulator</fullName>
    </submittedName>
</protein>
<evidence type="ECO:0000313" key="6">
    <source>
        <dbReference type="EMBL" id="WCO66271.1"/>
    </source>
</evidence>
<dbReference type="PROSITE" id="PS50977">
    <property type="entry name" value="HTH_TETR_2"/>
    <property type="match status" value="1"/>
</dbReference>
<accession>A0AAE9Y660</accession>